<gene>
    <name evidence="1" type="ORF">GCM10022388_20060</name>
</gene>
<comment type="caution">
    <text evidence="1">The sequence shown here is derived from an EMBL/GenBank/DDBJ whole genome shotgun (WGS) entry which is preliminary data.</text>
</comment>
<evidence type="ECO:0000313" key="1">
    <source>
        <dbReference type="EMBL" id="GAA4053567.1"/>
    </source>
</evidence>
<name>A0ABP7UV65_9FLAO</name>
<keyword evidence="2" id="KW-1185">Reference proteome</keyword>
<evidence type="ECO:0000313" key="2">
    <source>
        <dbReference type="Proteomes" id="UP001500426"/>
    </source>
</evidence>
<accession>A0ABP7UV65</accession>
<organism evidence="1 2">
    <name type="scientific">Flavobacterium chungnamense</name>
    <dbReference type="NCBI Taxonomy" id="706182"/>
    <lineage>
        <taxon>Bacteria</taxon>
        <taxon>Pseudomonadati</taxon>
        <taxon>Bacteroidota</taxon>
        <taxon>Flavobacteriia</taxon>
        <taxon>Flavobacteriales</taxon>
        <taxon>Flavobacteriaceae</taxon>
        <taxon>Flavobacterium</taxon>
    </lineage>
</organism>
<sequence length="104" mass="12167">MNQFAEQREQWINQFKSYSDESLVKTFNGNVGLKTFGVLLSIYLNTLEQEIISRGWDYSEIISICPKTNTLLSVSYAFPVELIGNKLVPIKNYFWFNKQKVYIN</sequence>
<proteinExistence type="predicted"/>
<protein>
    <submittedName>
        <fullName evidence="1">Uncharacterized protein</fullName>
    </submittedName>
</protein>
<reference evidence="2" key="1">
    <citation type="journal article" date="2019" name="Int. J. Syst. Evol. Microbiol.">
        <title>The Global Catalogue of Microorganisms (GCM) 10K type strain sequencing project: providing services to taxonomists for standard genome sequencing and annotation.</title>
        <authorList>
            <consortium name="The Broad Institute Genomics Platform"/>
            <consortium name="The Broad Institute Genome Sequencing Center for Infectious Disease"/>
            <person name="Wu L."/>
            <person name="Ma J."/>
        </authorList>
    </citation>
    <scope>NUCLEOTIDE SEQUENCE [LARGE SCALE GENOMIC DNA]</scope>
    <source>
        <strain evidence="2">JCM 17068</strain>
    </source>
</reference>
<dbReference type="EMBL" id="BAABCS010000018">
    <property type="protein sequence ID" value="GAA4053567.1"/>
    <property type="molecule type" value="Genomic_DNA"/>
</dbReference>
<dbReference type="RefSeq" id="WP_345094149.1">
    <property type="nucleotide sequence ID" value="NZ_BAABCS010000018.1"/>
</dbReference>
<dbReference type="Proteomes" id="UP001500426">
    <property type="component" value="Unassembled WGS sequence"/>
</dbReference>